<dbReference type="Gene3D" id="3.30.40.10">
    <property type="entry name" value="Zinc/RING finger domain, C3HC4 (zinc finger)"/>
    <property type="match status" value="1"/>
</dbReference>
<feature type="repeat" description="WD" evidence="7">
    <location>
        <begin position="2762"/>
        <end position="2793"/>
    </location>
</feature>
<feature type="domain" description="FYVE-type" evidence="9">
    <location>
        <begin position="3033"/>
        <end position="3093"/>
    </location>
</feature>
<dbReference type="STRING" id="29170.A0A368FUR7"/>
<dbReference type="Gene3D" id="1.10.1540.10">
    <property type="entry name" value="BEACH domain"/>
    <property type="match status" value="1"/>
</dbReference>
<feature type="compositionally biased region" description="Basic and acidic residues" evidence="8">
    <location>
        <begin position="2260"/>
        <end position="2278"/>
    </location>
</feature>
<dbReference type="Pfam" id="PF02138">
    <property type="entry name" value="Beach"/>
    <property type="match status" value="1"/>
</dbReference>
<keyword evidence="5" id="KW-0862">Zinc</keyword>
<evidence type="ECO:0000259" key="11">
    <source>
        <dbReference type="PROSITE" id="PS51783"/>
    </source>
</evidence>
<dbReference type="InterPro" id="IPR011011">
    <property type="entry name" value="Znf_FYVE_PHD"/>
</dbReference>
<keyword evidence="2" id="KW-0479">Metal-binding</keyword>
<dbReference type="Proteomes" id="UP000252519">
    <property type="component" value="Unassembled WGS sequence"/>
</dbReference>
<accession>A0A368FUR7</accession>
<dbReference type="InterPro" id="IPR013083">
    <property type="entry name" value="Znf_RING/FYVE/PHD"/>
</dbReference>
<evidence type="ECO:0000313" key="13">
    <source>
        <dbReference type="Proteomes" id="UP000252519"/>
    </source>
</evidence>
<dbReference type="PROSITE" id="PS50294">
    <property type="entry name" value="WD_REPEATS_REGION"/>
    <property type="match status" value="1"/>
</dbReference>
<dbReference type="SUPFAM" id="SSF48371">
    <property type="entry name" value="ARM repeat"/>
    <property type="match status" value="1"/>
</dbReference>
<dbReference type="Pfam" id="PF00400">
    <property type="entry name" value="WD40"/>
    <property type="match status" value="1"/>
</dbReference>
<dbReference type="Gene3D" id="1.25.10.10">
    <property type="entry name" value="Leucine-rich Repeat Variant"/>
    <property type="match status" value="1"/>
</dbReference>
<feature type="domain" description="BEACH" evidence="10">
    <location>
        <begin position="2334"/>
        <end position="2625"/>
    </location>
</feature>
<dbReference type="SUPFAM" id="SSF81837">
    <property type="entry name" value="BEACH domain"/>
    <property type="match status" value="1"/>
</dbReference>
<dbReference type="SMART" id="SM00320">
    <property type="entry name" value="WD40"/>
    <property type="match status" value="5"/>
</dbReference>
<sequence length="3096" mass="347345">MGEKADRTLTLLHLRKTFSEYMRIPLSGSRDVDPNRLLPLFTKVMAMFTPTELKAEFKEILNFTTFLCSVLVREVRQRAASHGTVEAATSIADYLQPSSAQKGWLLLNSIYFLISTEDEAIINAVCKVSLPSTLVKTIYLFFDLPDNEELIEARQKLNELLTCLLDRLCSYRNVSEELAKKDDLLLLFVGSSSSLSEQNAQWRKTTARVLEALSAKSLTPVVIKYIHTKECIKTFISNIRSPKLQPQETAEMIICLLCVLKDSARQTNQLVEDFSQSNGYLAIKDFILKNEDQDEIVRNILLMLISVITNGPQEIKPQHSSGLVQLPTFHLPNPSGNGLSVRNTQAFGLLHKVFFESQNPTICATAIDIVHSVYTCDPANYFILDKEYPLALFIEQLDRKDEVVRAKILELVEHCVFHLNYIPCKELIGICVQMKTELASGQQDICVAAVQAAFRLLTVDSVIKDAFREVGLLDTLCYIINNLFAQYKQRNLTENEKKLTLLATDLLTVIIKGNLENARMFSDCFGARNLLSVLTVVTGEWRSSSLQLLKQLLLLASTDQYIAGVIQVISQVAPQQQLEFNVDLLKTVLGVLRESHKVRVQFRKTGGYLGLITMLLGLEGAFSRIDGTGGTVPTEAVELLDFIHLIFKVLTISMRFEPSNAKYFSVEVSWDSITTVLRLTGAFGDNTVIDVVQPEWKLQGSDLKDKLAACHSVFKMDEDIQSGSIPSGMPPSIFFASYIIRLLFNMALDNYEKMSSDVTWTSSDGSLEECIVSWTSSVLVHPGAVQSILSLLPSIHSENVKWLVSAQYYCGLLLKALLKPERNQQLMCQVDMPKHLLSIASKLFLCENHILLHPFYYVLERLSYQSMQPSQLRHFLRLDLPLCCRNLDETENEEPIRPNEGGPVPLQRVKALVSMMTPRDQRLSHAPSFVETDLAMEGFGCLFIPSLAPLFSSIRSERVFPPLNGISLSTWLYIDAFSDKKLDAHPLRLLTITRTVTWQDERRKQGPCHLACLTIQISPIDRSLLISTDEHENPGGDLEKEAKIPSEKVDFLFVSSRFAYSLFSDLFYFCLLLFDSKFSYQAIRVAMADIVRPMEWTHFCVVLSRSVLKPSQASVYINGRLVSTQKLQYIVQTAGGAATQLAQTHVVNAMIGTLPAMRRPSRLRFRLASTFLIEEPLSAETVRSIYDLQPHYVGSLQAIGPERTSLVQEEKIVFALNGMATSEMTLAKIRTVHNKLDAEILAPHVSVINSFQFLIIPLGISSSDNSTPLRIMLNTVAHAPGAGRAFGAAFEDLLCDLDVWASAPDEQHRMLYEHFYELITDHQRENLAVVRRSPLLSRVLFALFDRPQLLWATNEIVFNLLSAIVQPQCDNRSMLKLGQAIAATLPTTADDLAVESQLPFHISELHNQLIVNQKPDEGKPSVLYNVYVRNRLLNMIANFLSHSSPQLNQHMADQIVRVLGFDWIYCLLSPGVHSGTVFLALRILLALLAHPQLLAKFREGTANGGWLADADSVVRNRAAVVLGFSVSAHGGAVGSKIDINPELQNCAGFAALEHLMAAHADKPHAYLAMLAVLVGQPVKDLRFCESFNVDQIWTHVFGLSLNSSVYEAIRSAEFCYDALIPLLAMLRACIYSGNEVSYLALALQGWHVDYPSAVIQMITFLYQNSPNFFAIAHSEEFVLAMFSSLIQDTNAMGMRSEAADRSTVGTPEFEKVQGVLALPSVKAVLDFMKKLFCDDFQVAAGGRADSLVDVITESVVENGSTRKSQIHTFTALVHGVFDHLISTDLLVSSSLPPNAPPQSLSQVGVNISYMALRAVDCLWNGILVGEPLNLLQLLYSIYSIASRKENKEINLDSLTSSIMRCVLYILSRPIENVQVQMSVLDTLSSVVTKRYIFLSSNESWFFTSLTHLIFMLSVTPDIMQQDGAPLEKASAQVAVCASRVWTDVISSKKALLEEAFKKPTVCELNAARALLANVAGQHWHQFVDSQLSGQYQNHTISKDIQTQISSKITRVASGLHKLASRRTLSSHGSISAVLPWKNVSVDKEVIHMWLRVHVSLVKELVVAQATRYHEWHAHAKKWSLHEWHQLEAELTRERGIWGPEKASVLDKYKLDTTEGPSRTRRKMIPNRFFYHTFPYRPHLDEPGAKSMRAKVAISRDSELYFNACRRRRGRIMDTRIIDYSVAISTPSEEKPAFTFCDLAQINTSLIRRLSTRPPLEALPSTSENDDNGKENENGEENGAKEPSVELEEDQQDESSASDKPMSESREEAKEEEKKDNENKKKRGPDNQTLLRLLEQGEQLHSMFRCARIQGLETSEGLLLFGREHYYVVDGFTLLKTREIRDLDFLSQELHDPIVPYTATGATHPPRSSRLCSKFSYEDIREVHKRRYLLQPIALEVFSADGRNYLLAFPKKMRDRVYEKYREWDDPTGETPPYMYGTHYSSAMIVVSYLVRLEPFTQQFLSLQGGHFDLADRMFHSIGDAWTSASRNNMADVKELIPEFFVLPELLLNKNRFDFGVKQNGIALDDVVLPPWAHGDAREFIRLHRQALECDYVSSHLHEWIDLVFGYKQNGEEAVKANNLFHHLFYEGSVDFESIIDPLTRNATIGFVNNFGQIPTQLFKKPHPQKKVSPVDGFSNTPGVTTQRLFYHSLHSLKPPQSPIKELRSAVGSIYQNDRAGLIVLEQNKVLIGTNKYIAWGYPDRSIRMGQIDSDKSSCIHEMCDADELTCVASGDDRTLFCGSSTGCVSVWTLCRKPVSLKRRKLLDGHSDAVTCLVVCSAHAFVVSASRDCSVILWHQSELYLIRQLPVHPSPVSAVAVNDTTGDIATSCSTLLHLWSINGDLLAVVNTCDSNLIMDPSQMILSLTFSTMNEWDSDNVVVCGTSDGVVKIYSCVMVENDGSVEEPHMEPQVKQGTSSSASVHARLDRVRRRLKVGGSQDTSEAHSPEPPNSPVTQTSLVKSPDRLACPQYVRVLLQRAALTVHTAFNRPDNTHPAPITCLAPSRDHKSFLVGDGVGRVWCWQAGEDGGRADHWVQDMARQRCTQCAHKFSIADRKHHCRNCGQIFCAKCSRFESHITHMKISRPVRVCQNCFLRLRAQT</sequence>
<reference evidence="12 13" key="1">
    <citation type="submission" date="2014-10" db="EMBL/GenBank/DDBJ databases">
        <title>Draft genome of the hookworm Ancylostoma caninum.</title>
        <authorList>
            <person name="Mitreva M."/>
        </authorList>
    </citation>
    <scope>NUCLEOTIDE SEQUENCE [LARGE SCALE GENOMIC DNA]</scope>
    <source>
        <strain evidence="12 13">Baltimore</strain>
    </source>
</reference>
<dbReference type="SMART" id="SM00064">
    <property type="entry name" value="FYVE"/>
    <property type="match status" value="1"/>
</dbReference>
<feature type="region of interest" description="Disordered" evidence="8">
    <location>
        <begin position="2900"/>
        <end position="2919"/>
    </location>
</feature>
<dbReference type="SUPFAM" id="SSF50729">
    <property type="entry name" value="PH domain-like"/>
    <property type="match status" value="1"/>
</dbReference>
<keyword evidence="1 7" id="KW-0853">WD repeat</keyword>
<feature type="domain" description="BEACH-type PH" evidence="11">
    <location>
        <begin position="2294"/>
        <end position="2421"/>
    </location>
</feature>
<evidence type="ECO:0000256" key="3">
    <source>
        <dbReference type="ARBA" id="ARBA00022737"/>
    </source>
</evidence>
<dbReference type="CDD" id="cd01201">
    <property type="entry name" value="PH_BEACH"/>
    <property type="match status" value="1"/>
</dbReference>
<dbReference type="Pfam" id="PF23295">
    <property type="entry name" value="Arm_4"/>
    <property type="match status" value="1"/>
</dbReference>
<feature type="region of interest" description="Disordered" evidence="8">
    <location>
        <begin position="2212"/>
        <end position="2287"/>
    </location>
</feature>
<dbReference type="PANTHER" id="PTHR46108">
    <property type="entry name" value="BLUE CHEESE"/>
    <property type="match status" value="1"/>
</dbReference>
<dbReference type="PROSITE" id="PS50178">
    <property type="entry name" value="ZF_FYVE"/>
    <property type="match status" value="1"/>
</dbReference>
<feature type="region of interest" description="Disordered" evidence="8">
    <location>
        <begin position="2930"/>
        <end position="2955"/>
    </location>
</feature>
<dbReference type="InterPro" id="IPR011989">
    <property type="entry name" value="ARM-like"/>
</dbReference>
<proteinExistence type="predicted"/>
<dbReference type="InterPro" id="IPR000306">
    <property type="entry name" value="Znf_FYVE"/>
</dbReference>
<dbReference type="CDD" id="cd06071">
    <property type="entry name" value="Beach"/>
    <property type="match status" value="1"/>
</dbReference>
<dbReference type="InterPro" id="IPR000409">
    <property type="entry name" value="BEACH_dom"/>
</dbReference>
<dbReference type="InterPro" id="IPR017455">
    <property type="entry name" value="Znf_FYVE-rel"/>
</dbReference>
<dbReference type="PANTHER" id="PTHR46108:SF4">
    <property type="entry name" value="BLUE CHEESE"/>
    <property type="match status" value="1"/>
</dbReference>
<dbReference type="InterPro" id="IPR001680">
    <property type="entry name" value="WD40_rpt"/>
</dbReference>
<dbReference type="PROSITE" id="PS50082">
    <property type="entry name" value="WD_REPEATS_2"/>
    <property type="match status" value="1"/>
</dbReference>
<evidence type="ECO:0000259" key="10">
    <source>
        <dbReference type="PROSITE" id="PS50197"/>
    </source>
</evidence>
<gene>
    <name evidence="12" type="ORF">ANCCAN_18189</name>
</gene>
<dbReference type="SMART" id="SM01026">
    <property type="entry name" value="Beach"/>
    <property type="match status" value="1"/>
</dbReference>
<dbReference type="InterPro" id="IPR023362">
    <property type="entry name" value="PH-BEACH_dom"/>
</dbReference>
<dbReference type="InterPro" id="IPR036322">
    <property type="entry name" value="WD40_repeat_dom_sf"/>
</dbReference>
<evidence type="ECO:0000259" key="9">
    <source>
        <dbReference type="PROSITE" id="PS50178"/>
    </source>
</evidence>
<name>A0A368FUR7_ANCCA</name>
<dbReference type="SUPFAM" id="SSF57903">
    <property type="entry name" value="FYVE/PHD zinc finger"/>
    <property type="match status" value="1"/>
</dbReference>
<evidence type="ECO:0000256" key="1">
    <source>
        <dbReference type="ARBA" id="ARBA00022574"/>
    </source>
</evidence>
<dbReference type="EMBL" id="JOJR01000609">
    <property type="protein sequence ID" value="RCN35944.1"/>
    <property type="molecule type" value="Genomic_DNA"/>
</dbReference>
<keyword evidence="13" id="KW-1185">Reference proteome</keyword>
<evidence type="ECO:0000256" key="2">
    <source>
        <dbReference type="ARBA" id="ARBA00022723"/>
    </source>
</evidence>
<dbReference type="InterPro" id="IPR015943">
    <property type="entry name" value="WD40/YVTN_repeat-like_dom_sf"/>
</dbReference>
<dbReference type="PROSITE" id="PS51783">
    <property type="entry name" value="PH_BEACH"/>
    <property type="match status" value="1"/>
</dbReference>
<dbReference type="OrthoDB" id="10018316at2759"/>
<protein>
    <submittedName>
        <fullName evidence="12">Beige/BEACH domain protein</fullName>
    </submittedName>
</protein>
<dbReference type="GO" id="GO:0008270">
    <property type="term" value="F:zinc ion binding"/>
    <property type="evidence" value="ECO:0007669"/>
    <property type="project" value="UniProtKB-KW"/>
</dbReference>
<evidence type="ECO:0000256" key="6">
    <source>
        <dbReference type="PROSITE-ProRule" id="PRU00091"/>
    </source>
</evidence>
<comment type="caution">
    <text evidence="12">The sequence shown here is derived from an EMBL/GenBank/DDBJ whole genome shotgun (WGS) entry which is preliminary data.</text>
</comment>
<evidence type="ECO:0000313" key="12">
    <source>
        <dbReference type="EMBL" id="RCN35944.1"/>
    </source>
</evidence>
<dbReference type="InterPro" id="IPR051944">
    <property type="entry name" value="BEACH_domain_protein"/>
</dbReference>
<dbReference type="InterPro" id="IPR056252">
    <property type="entry name" value="Alfy-like_Arm-like"/>
</dbReference>
<keyword evidence="4 6" id="KW-0863">Zinc-finger</keyword>
<dbReference type="Gene3D" id="2.130.10.10">
    <property type="entry name" value="YVTN repeat-like/Quinoprotein amine dehydrogenase"/>
    <property type="match status" value="1"/>
</dbReference>
<evidence type="ECO:0000256" key="4">
    <source>
        <dbReference type="ARBA" id="ARBA00022771"/>
    </source>
</evidence>
<dbReference type="PROSITE" id="PS50197">
    <property type="entry name" value="BEACH"/>
    <property type="match status" value="1"/>
</dbReference>
<evidence type="ECO:0000256" key="5">
    <source>
        <dbReference type="ARBA" id="ARBA00022833"/>
    </source>
</evidence>
<evidence type="ECO:0000256" key="8">
    <source>
        <dbReference type="SAM" id="MobiDB-lite"/>
    </source>
</evidence>
<organism evidence="12 13">
    <name type="scientific">Ancylostoma caninum</name>
    <name type="common">Dog hookworm</name>
    <dbReference type="NCBI Taxonomy" id="29170"/>
    <lineage>
        <taxon>Eukaryota</taxon>
        <taxon>Metazoa</taxon>
        <taxon>Ecdysozoa</taxon>
        <taxon>Nematoda</taxon>
        <taxon>Chromadorea</taxon>
        <taxon>Rhabditida</taxon>
        <taxon>Rhabditina</taxon>
        <taxon>Rhabditomorpha</taxon>
        <taxon>Strongyloidea</taxon>
        <taxon>Ancylostomatidae</taxon>
        <taxon>Ancylostomatinae</taxon>
        <taxon>Ancylostoma</taxon>
    </lineage>
</organism>
<evidence type="ECO:0000256" key="7">
    <source>
        <dbReference type="PROSITE-ProRule" id="PRU00221"/>
    </source>
</evidence>
<dbReference type="Pfam" id="PF01363">
    <property type="entry name" value="FYVE"/>
    <property type="match status" value="1"/>
</dbReference>
<keyword evidence="3" id="KW-0677">Repeat</keyword>
<dbReference type="CDD" id="cd15719">
    <property type="entry name" value="FYVE_WDFY3"/>
    <property type="match status" value="1"/>
</dbReference>
<dbReference type="SUPFAM" id="SSF50978">
    <property type="entry name" value="WD40 repeat-like"/>
    <property type="match status" value="1"/>
</dbReference>
<dbReference type="InterPro" id="IPR016024">
    <property type="entry name" value="ARM-type_fold"/>
</dbReference>
<dbReference type="InterPro" id="IPR036372">
    <property type="entry name" value="BEACH_dom_sf"/>
</dbReference>
<feature type="compositionally biased region" description="Basic and acidic residues" evidence="8">
    <location>
        <begin position="2226"/>
        <end position="2243"/>
    </location>
</feature>